<feature type="compositionally biased region" description="Polar residues" evidence="1">
    <location>
        <begin position="511"/>
        <end position="520"/>
    </location>
</feature>
<dbReference type="EMBL" id="BK029947">
    <property type="protein sequence ID" value="DAD56875.1"/>
    <property type="molecule type" value="Genomic_DNA"/>
</dbReference>
<feature type="region of interest" description="Disordered" evidence="1">
    <location>
        <begin position="487"/>
        <end position="530"/>
    </location>
</feature>
<proteinExistence type="predicted"/>
<name>A0A8D9UIT1_9VIRU</name>
<dbReference type="InterPro" id="IPR021145">
    <property type="entry name" value="Portal_protein_SPP1_Gp6-like"/>
</dbReference>
<protein>
    <submittedName>
        <fullName evidence="2">Portal protein</fullName>
    </submittedName>
</protein>
<organism evidence="2">
    <name type="scientific">Bacteriophage sp</name>
    <dbReference type="NCBI Taxonomy" id="38018"/>
    <lineage>
        <taxon>Viruses</taxon>
    </lineage>
</organism>
<evidence type="ECO:0000313" key="2">
    <source>
        <dbReference type="EMBL" id="DAD56875.1"/>
    </source>
</evidence>
<reference evidence="2" key="1">
    <citation type="journal article" date="2021" name="Proc. Natl. Acad. Sci. U.S.A.">
        <title>A Catalog of Tens of Thousands of Viruses from Human Metagenomes Reveals Hidden Associations with Chronic Diseases.</title>
        <authorList>
            <person name="Tisza M.J."/>
            <person name="Buck C.B."/>
        </authorList>
    </citation>
    <scope>NUCLEOTIDE SEQUENCE</scope>
    <source>
        <strain evidence="2">CtPNe1</strain>
    </source>
</reference>
<dbReference type="Pfam" id="PF05133">
    <property type="entry name" value="SPP1_portal"/>
    <property type="match status" value="1"/>
</dbReference>
<sequence>MQTGRIAIYTGAKEITSDNIIPILREAILEHDINSNRIQFLLDYDAGIQPIVRKNPKTYRPDIDCECCDNVANEVTEFNLGFKWGNPITLVQNGDNEDSNLTKAIAELNSCYESQNARQKQQELARYVEIGGVGYVLIDVNTEYEDGESYFTYDVLDPRTTFVVRSTAYSDKRVILAGTYIKDKHSGARYYTCFTKDIRYEITDGIKITNGPEKGKTKWGFLKRSGEENPLHKIPIIEYTRSFDRMGCFERQISEMDNLNLLISDFTNDVEQNTQAVWHTNDVDFPVEQETTVDKDGTPHITKKVRKPKSGEWMQTYTSADGKTPIVEPLAINYDYTGMLNNIQSRRQIILQKCNVPQRNDNSGGSTGVAMSDATGWSQAETAAAKQQLITDGCKMEEIKVVLTAIKLSNNVNSSNPLLKLRARDVKPNIKRQKTYEMSTKVNAMATLISHGFSLKDTVDAIPFFDDPNDVVARSGKMVKAYQDSIINKDTQNQAEGGDGEQPPNKDRTMQDLSDQTENSPVIDKSRTDK</sequence>
<accession>A0A8D9UIT1</accession>
<evidence type="ECO:0000256" key="1">
    <source>
        <dbReference type="SAM" id="MobiDB-lite"/>
    </source>
</evidence>